<organism evidence="2 3">
    <name type="scientific">Desulfofustis limnaeus</name>
    <dbReference type="NCBI Taxonomy" id="2740163"/>
    <lineage>
        <taxon>Bacteria</taxon>
        <taxon>Pseudomonadati</taxon>
        <taxon>Thermodesulfobacteriota</taxon>
        <taxon>Desulfobulbia</taxon>
        <taxon>Desulfobulbales</taxon>
        <taxon>Desulfocapsaceae</taxon>
        <taxon>Desulfofustis</taxon>
    </lineage>
</organism>
<dbReference type="EMBL" id="AP025516">
    <property type="protein sequence ID" value="BDD87061.1"/>
    <property type="molecule type" value="Genomic_DNA"/>
</dbReference>
<reference evidence="2 3" key="1">
    <citation type="submission" date="2022-01" db="EMBL/GenBank/DDBJ databases">
        <title>Desulfofustis limnae sp. nov., a novel mesophilic sulfate-reducing bacterium isolated from marsh soil.</title>
        <authorList>
            <person name="Watanabe M."/>
            <person name="Takahashi A."/>
            <person name="Kojima H."/>
            <person name="Fukui M."/>
        </authorList>
    </citation>
    <scope>NUCLEOTIDE SEQUENCE [LARGE SCALE GENOMIC DNA]</scope>
    <source>
        <strain evidence="2 3">PPLL</strain>
    </source>
</reference>
<gene>
    <name evidence="2" type="ORF">DPPLL_14260</name>
</gene>
<dbReference type="Gene3D" id="1.10.150.650">
    <property type="match status" value="1"/>
</dbReference>
<evidence type="ECO:0000259" key="1">
    <source>
        <dbReference type="SMART" id="SM00481"/>
    </source>
</evidence>
<dbReference type="InterPro" id="IPR016195">
    <property type="entry name" value="Pol/histidinol_Pase-like"/>
</dbReference>
<protein>
    <submittedName>
        <fullName evidence="2">PHP-like protein</fullName>
    </submittedName>
</protein>
<dbReference type="Proteomes" id="UP000830055">
    <property type="component" value="Chromosome"/>
</dbReference>
<evidence type="ECO:0000313" key="2">
    <source>
        <dbReference type="EMBL" id="BDD87061.1"/>
    </source>
</evidence>
<accession>A0ABM7W7T3</accession>
<dbReference type="InterPro" id="IPR004013">
    <property type="entry name" value="PHP_dom"/>
</dbReference>
<keyword evidence="3" id="KW-1185">Reference proteome</keyword>
<dbReference type="CDD" id="cd07438">
    <property type="entry name" value="PHP_HisPPase_AMP"/>
    <property type="match status" value="1"/>
</dbReference>
<sequence length="286" mass="31714">MLDLHLHSTFSDGTYRPRGLVELARQRQLQLVAVTDHDTVDGTAEAMAAGRRFGVRVLSGLELSVYWQSYHFHLLAYDFNWQDRNLCSGLQELQDAREQRNKKIVQILAGLGIAIDYDEVRTISADGQTGRPHIARLLVGKKVVASIDQAFERYLRRGGCAYVPRFLYTVNQAIALIHGAGGVAVLAHPGQLALPLDELEHLVGALKECGLDGIETFYPTQKGKQLRQLRALAHHFQLLETGGSDYHGDLRPGTGMAGGPQFSIPGEVFLGLQHRWNGAHHDIREP</sequence>
<dbReference type="InterPro" id="IPR052018">
    <property type="entry name" value="PHP_domain"/>
</dbReference>
<evidence type="ECO:0000313" key="3">
    <source>
        <dbReference type="Proteomes" id="UP000830055"/>
    </source>
</evidence>
<dbReference type="SUPFAM" id="SSF89550">
    <property type="entry name" value="PHP domain-like"/>
    <property type="match status" value="1"/>
</dbReference>
<dbReference type="InterPro" id="IPR003141">
    <property type="entry name" value="Pol/His_phosphatase_N"/>
</dbReference>
<proteinExistence type="predicted"/>
<dbReference type="PANTHER" id="PTHR42924">
    <property type="entry name" value="EXONUCLEASE"/>
    <property type="match status" value="1"/>
</dbReference>
<name>A0ABM7W7T3_9BACT</name>
<dbReference type="RefSeq" id="WP_284154104.1">
    <property type="nucleotide sequence ID" value="NZ_AP025516.1"/>
</dbReference>
<dbReference type="Gene3D" id="3.20.20.140">
    <property type="entry name" value="Metal-dependent hydrolases"/>
    <property type="match status" value="1"/>
</dbReference>
<feature type="domain" description="Polymerase/histidinol phosphatase N-terminal" evidence="1">
    <location>
        <begin position="2"/>
        <end position="67"/>
    </location>
</feature>
<dbReference type="PANTHER" id="PTHR42924:SF3">
    <property type="entry name" value="POLYMERASE_HISTIDINOL PHOSPHATASE N-TERMINAL DOMAIN-CONTAINING PROTEIN"/>
    <property type="match status" value="1"/>
</dbReference>
<dbReference type="SMART" id="SM00481">
    <property type="entry name" value="POLIIIAc"/>
    <property type="match status" value="1"/>
</dbReference>
<dbReference type="Pfam" id="PF02811">
    <property type="entry name" value="PHP"/>
    <property type="match status" value="1"/>
</dbReference>